<accession>A0A9P6MEH0</accession>
<dbReference type="InterPro" id="IPR001242">
    <property type="entry name" value="Condensation_dom"/>
</dbReference>
<dbReference type="GO" id="GO:0044550">
    <property type="term" value="P:secondary metabolite biosynthetic process"/>
    <property type="evidence" value="ECO:0007669"/>
    <property type="project" value="TreeGrafter"/>
</dbReference>
<organism evidence="2 3">
    <name type="scientific">Entomortierella chlamydospora</name>
    <dbReference type="NCBI Taxonomy" id="101097"/>
    <lineage>
        <taxon>Eukaryota</taxon>
        <taxon>Fungi</taxon>
        <taxon>Fungi incertae sedis</taxon>
        <taxon>Mucoromycota</taxon>
        <taxon>Mortierellomycotina</taxon>
        <taxon>Mortierellomycetes</taxon>
        <taxon>Mortierellales</taxon>
        <taxon>Mortierellaceae</taxon>
        <taxon>Entomortierella</taxon>
    </lineage>
</organism>
<dbReference type="CDD" id="cd19544">
    <property type="entry name" value="E-C_NRPS"/>
    <property type="match status" value="1"/>
</dbReference>
<dbReference type="PANTHER" id="PTHR45527">
    <property type="entry name" value="NONRIBOSOMAL PEPTIDE SYNTHETASE"/>
    <property type="match status" value="1"/>
</dbReference>
<dbReference type="Gene3D" id="3.30.559.10">
    <property type="entry name" value="Chloramphenicol acetyltransferase-like domain"/>
    <property type="match status" value="1"/>
</dbReference>
<dbReference type="Proteomes" id="UP000703661">
    <property type="component" value="Unassembled WGS sequence"/>
</dbReference>
<dbReference type="GO" id="GO:0005737">
    <property type="term" value="C:cytoplasm"/>
    <property type="evidence" value="ECO:0007669"/>
    <property type="project" value="TreeGrafter"/>
</dbReference>
<evidence type="ECO:0000313" key="3">
    <source>
        <dbReference type="Proteomes" id="UP000703661"/>
    </source>
</evidence>
<feature type="non-terminal residue" evidence="2">
    <location>
        <position position="412"/>
    </location>
</feature>
<sequence>MWENLSVSAQVVLRHAPMSVTEISLDSADGSTLDQMTKLFDPRSYRIDLTQAPLIRFAIAQNTDGTWIAVQLMHHIIGDHSTMEVMAFEIDILLKSQDDSLLLAQPFRNLIAKTRSSASFETHEQFFTNMLGEIDTPALPYGHFDVHNDDTEVHESQRVVAIDLNNRLRSHAKRMGVGLASLCHLAWAQVISRTSGQERVVFGTVLFGRMQGGSGTDQAMGLYINTLPLRIDVEGASVEESVRQTQASLAALLEHEHAPLAIAQRCSSIPAGSPVFSAMLNCRHHSDASNNFSSIAGVVFHDEKQRTTFPFVMNVDDLGSGLSLTAQVVYPFEASRICAYMEQALHSLADALDWSPNMPVRKLEILPAEEREMLVKSWNTIESTFPDHHCIHNLFEDQVEQSPDSIAIVFQN</sequence>
<dbReference type="SUPFAM" id="SSF52777">
    <property type="entry name" value="CoA-dependent acyltransferases"/>
    <property type="match status" value="2"/>
</dbReference>
<dbReference type="AlphaFoldDB" id="A0A9P6MEH0"/>
<dbReference type="InterPro" id="IPR023213">
    <property type="entry name" value="CAT-like_dom_sf"/>
</dbReference>
<name>A0A9P6MEH0_9FUNG</name>
<dbReference type="GO" id="GO:0043041">
    <property type="term" value="P:amino acid activation for nonribosomal peptide biosynthetic process"/>
    <property type="evidence" value="ECO:0007669"/>
    <property type="project" value="TreeGrafter"/>
</dbReference>
<evidence type="ECO:0000313" key="2">
    <source>
        <dbReference type="EMBL" id="KAF9994466.1"/>
    </source>
</evidence>
<dbReference type="GO" id="GO:0003824">
    <property type="term" value="F:catalytic activity"/>
    <property type="evidence" value="ECO:0007669"/>
    <property type="project" value="InterPro"/>
</dbReference>
<evidence type="ECO:0000259" key="1">
    <source>
        <dbReference type="Pfam" id="PF00668"/>
    </source>
</evidence>
<keyword evidence="3" id="KW-1185">Reference proteome</keyword>
<protein>
    <recommendedName>
        <fullName evidence="1">Condensation domain-containing protein</fullName>
    </recommendedName>
</protein>
<proteinExistence type="predicted"/>
<gene>
    <name evidence="2" type="ORF">BGZ80_007800</name>
</gene>
<comment type="caution">
    <text evidence="2">The sequence shown here is derived from an EMBL/GenBank/DDBJ whole genome shotgun (WGS) entry which is preliminary data.</text>
</comment>
<dbReference type="GO" id="GO:0031177">
    <property type="term" value="F:phosphopantetheine binding"/>
    <property type="evidence" value="ECO:0007669"/>
    <property type="project" value="TreeGrafter"/>
</dbReference>
<dbReference type="EMBL" id="JAAAID010004059">
    <property type="protein sequence ID" value="KAF9994466.1"/>
    <property type="molecule type" value="Genomic_DNA"/>
</dbReference>
<dbReference type="SUPFAM" id="SSF56801">
    <property type="entry name" value="Acetyl-CoA synthetase-like"/>
    <property type="match status" value="1"/>
</dbReference>
<feature type="domain" description="Condensation" evidence="1">
    <location>
        <begin position="9"/>
        <end position="375"/>
    </location>
</feature>
<dbReference type="PANTHER" id="PTHR45527:SF1">
    <property type="entry name" value="FATTY ACID SYNTHASE"/>
    <property type="match status" value="1"/>
</dbReference>
<reference evidence="2" key="1">
    <citation type="journal article" date="2020" name="Fungal Divers.">
        <title>Resolving the Mortierellaceae phylogeny through synthesis of multi-gene phylogenetics and phylogenomics.</title>
        <authorList>
            <person name="Vandepol N."/>
            <person name="Liber J."/>
            <person name="Desiro A."/>
            <person name="Na H."/>
            <person name="Kennedy M."/>
            <person name="Barry K."/>
            <person name="Grigoriev I.V."/>
            <person name="Miller A.N."/>
            <person name="O'Donnell K."/>
            <person name="Stajich J.E."/>
            <person name="Bonito G."/>
        </authorList>
    </citation>
    <scope>NUCLEOTIDE SEQUENCE</scope>
    <source>
        <strain evidence="2">NRRL 2769</strain>
    </source>
</reference>
<dbReference type="Gene3D" id="3.30.559.30">
    <property type="entry name" value="Nonribosomal peptide synthetase, condensation domain"/>
    <property type="match status" value="1"/>
</dbReference>
<dbReference type="Pfam" id="PF00668">
    <property type="entry name" value="Condensation"/>
    <property type="match status" value="1"/>
</dbReference>